<dbReference type="CDD" id="cd00167">
    <property type="entry name" value="SANT"/>
    <property type="match status" value="3"/>
</dbReference>
<dbReference type="STRING" id="74557.A0A1V9ZY94"/>
<dbReference type="SUPFAM" id="SSF46689">
    <property type="entry name" value="Homeodomain-like"/>
    <property type="match status" value="2"/>
</dbReference>
<evidence type="ECO:0000259" key="5">
    <source>
        <dbReference type="PROSITE" id="PS50090"/>
    </source>
</evidence>
<dbReference type="PROSITE" id="PS50090">
    <property type="entry name" value="MYB_LIKE"/>
    <property type="match status" value="3"/>
</dbReference>
<keyword evidence="2 7" id="KW-0238">DNA-binding</keyword>
<dbReference type="PROSITE" id="PS51294">
    <property type="entry name" value="HTH_MYB"/>
    <property type="match status" value="2"/>
</dbReference>
<dbReference type="Pfam" id="PF13921">
    <property type="entry name" value="Myb_DNA-bind_6"/>
    <property type="match status" value="1"/>
</dbReference>
<proteinExistence type="predicted"/>
<protein>
    <submittedName>
        <fullName evidence="7">Myb-like DNA-binding protein</fullName>
    </submittedName>
</protein>
<name>A0A1V9ZY94_9STRA</name>
<dbReference type="InterPro" id="IPR051575">
    <property type="entry name" value="Myb-like_DNA-bd"/>
</dbReference>
<evidence type="ECO:0000256" key="4">
    <source>
        <dbReference type="ARBA" id="ARBA00023242"/>
    </source>
</evidence>
<dbReference type="GO" id="GO:0001006">
    <property type="term" value="F:RNA polymerase III type 3 promoter sequence-specific DNA binding"/>
    <property type="evidence" value="ECO:0007669"/>
    <property type="project" value="TreeGrafter"/>
</dbReference>
<evidence type="ECO:0000256" key="3">
    <source>
        <dbReference type="ARBA" id="ARBA00023163"/>
    </source>
</evidence>
<feature type="domain" description="Myb-like" evidence="5">
    <location>
        <begin position="4"/>
        <end position="55"/>
    </location>
</feature>
<evidence type="ECO:0000256" key="2">
    <source>
        <dbReference type="ARBA" id="ARBA00023125"/>
    </source>
</evidence>
<organism evidence="7 8">
    <name type="scientific">Thraustotheca clavata</name>
    <dbReference type="NCBI Taxonomy" id="74557"/>
    <lineage>
        <taxon>Eukaryota</taxon>
        <taxon>Sar</taxon>
        <taxon>Stramenopiles</taxon>
        <taxon>Oomycota</taxon>
        <taxon>Saprolegniomycetes</taxon>
        <taxon>Saprolegniales</taxon>
        <taxon>Achlyaceae</taxon>
        <taxon>Thraustotheca</taxon>
    </lineage>
</organism>
<keyword evidence="8" id="KW-1185">Reference proteome</keyword>
<feature type="domain" description="HTH myb-type" evidence="6">
    <location>
        <begin position="112"/>
        <end position="166"/>
    </location>
</feature>
<feature type="domain" description="Myb-like" evidence="5">
    <location>
        <begin position="112"/>
        <end position="162"/>
    </location>
</feature>
<evidence type="ECO:0000259" key="6">
    <source>
        <dbReference type="PROSITE" id="PS51294"/>
    </source>
</evidence>
<dbReference type="AlphaFoldDB" id="A0A1V9ZY94"/>
<dbReference type="PANTHER" id="PTHR46621:SF1">
    <property type="entry name" value="SNRNA-ACTIVATING PROTEIN COMPLEX SUBUNIT 4"/>
    <property type="match status" value="1"/>
</dbReference>
<accession>A0A1V9ZY94</accession>
<dbReference type="PANTHER" id="PTHR46621">
    <property type="entry name" value="SNRNA-ACTIVATING PROTEIN COMPLEX SUBUNIT 4"/>
    <property type="match status" value="1"/>
</dbReference>
<evidence type="ECO:0000313" key="7">
    <source>
        <dbReference type="EMBL" id="OQS02967.1"/>
    </source>
</evidence>
<dbReference type="OrthoDB" id="2143914at2759"/>
<evidence type="ECO:0000313" key="8">
    <source>
        <dbReference type="Proteomes" id="UP000243217"/>
    </source>
</evidence>
<sequence length="263" mass="30385">MGSKRTSKHNRWTPEEDRLLRSAHQMYGGRNWIEIAKMVPNRNHQQCHQRWFRVLAPGLSTGNWTKFEDNALLRAIVDYSSRHNVVDWSIIAHKVGGRSSRQCQDRWECHLDPTINREPFTEEEDESLSQCYKIYGNNWTHIACRMKGRTKEQVKKRVLTIFPGVKCTGPIGRPKKQSLKVPDDDILSLSSKSQESPLELSTPVVLPNPYTESPQPWNEAIEYLTTIQFDSAPNDTNYLLFYGENDAFFHSFTLPLQKSLPAP</sequence>
<dbReference type="GO" id="GO:0042796">
    <property type="term" value="P:snRNA transcription by RNA polymerase III"/>
    <property type="evidence" value="ECO:0007669"/>
    <property type="project" value="TreeGrafter"/>
</dbReference>
<evidence type="ECO:0000256" key="1">
    <source>
        <dbReference type="ARBA" id="ARBA00023015"/>
    </source>
</evidence>
<gene>
    <name evidence="7" type="ORF">THRCLA_04715</name>
</gene>
<dbReference type="Proteomes" id="UP000243217">
    <property type="component" value="Unassembled WGS sequence"/>
</dbReference>
<dbReference type="GO" id="GO:0019185">
    <property type="term" value="C:snRNA-activating protein complex"/>
    <property type="evidence" value="ECO:0007669"/>
    <property type="project" value="TreeGrafter"/>
</dbReference>
<dbReference type="SMART" id="SM00717">
    <property type="entry name" value="SANT"/>
    <property type="match status" value="3"/>
</dbReference>
<keyword evidence="4" id="KW-0539">Nucleus</keyword>
<comment type="caution">
    <text evidence="7">The sequence shown here is derived from an EMBL/GenBank/DDBJ whole genome shotgun (WGS) entry which is preliminary data.</text>
</comment>
<dbReference type="EMBL" id="JNBS01001051">
    <property type="protein sequence ID" value="OQS02967.1"/>
    <property type="molecule type" value="Genomic_DNA"/>
</dbReference>
<reference evidence="7 8" key="1">
    <citation type="journal article" date="2014" name="Genome Biol. Evol.">
        <title>The secreted proteins of Achlya hypogyna and Thraustotheca clavata identify the ancestral oomycete secretome and reveal gene acquisitions by horizontal gene transfer.</title>
        <authorList>
            <person name="Misner I."/>
            <person name="Blouin N."/>
            <person name="Leonard G."/>
            <person name="Richards T.A."/>
            <person name="Lane C.E."/>
        </authorList>
    </citation>
    <scope>NUCLEOTIDE SEQUENCE [LARGE SCALE GENOMIC DNA]</scope>
    <source>
        <strain evidence="7 8">ATCC 34112</strain>
    </source>
</reference>
<dbReference type="InterPro" id="IPR009057">
    <property type="entry name" value="Homeodomain-like_sf"/>
</dbReference>
<dbReference type="Pfam" id="PF00249">
    <property type="entry name" value="Myb_DNA-binding"/>
    <property type="match status" value="1"/>
</dbReference>
<dbReference type="InterPro" id="IPR017930">
    <property type="entry name" value="Myb_dom"/>
</dbReference>
<dbReference type="GO" id="GO:0042795">
    <property type="term" value="P:snRNA transcription by RNA polymerase II"/>
    <property type="evidence" value="ECO:0007669"/>
    <property type="project" value="TreeGrafter"/>
</dbReference>
<dbReference type="GO" id="GO:0000978">
    <property type="term" value="F:RNA polymerase II cis-regulatory region sequence-specific DNA binding"/>
    <property type="evidence" value="ECO:0007669"/>
    <property type="project" value="TreeGrafter"/>
</dbReference>
<keyword evidence="3" id="KW-0804">Transcription</keyword>
<feature type="domain" description="HTH myb-type" evidence="6">
    <location>
        <begin position="4"/>
        <end position="59"/>
    </location>
</feature>
<feature type="domain" description="Myb-like" evidence="5">
    <location>
        <begin position="56"/>
        <end position="111"/>
    </location>
</feature>
<dbReference type="InterPro" id="IPR001005">
    <property type="entry name" value="SANT/Myb"/>
</dbReference>
<dbReference type="Gene3D" id="1.10.10.60">
    <property type="entry name" value="Homeodomain-like"/>
    <property type="match status" value="3"/>
</dbReference>
<keyword evidence="1" id="KW-0805">Transcription regulation</keyword>